<feature type="compositionally biased region" description="Basic and acidic residues" evidence="1">
    <location>
        <begin position="185"/>
        <end position="213"/>
    </location>
</feature>
<protein>
    <recommendedName>
        <fullName evidence="4">Eukaryotic translation initiation factor 4B</fullName>
    </recommendedName>
</protein>
<gene>
    <name evidence="2" type="ORF">CSSPTR1EN2_LOCUS8892</name>
</gene>
<feature type="region of interest" description="Disordered" evidence="1">
    <location>
        <begin position="248"/>
        <end position="268"/>
    </location>
</feature>
<dbReference type="InterPro" id="IPR010433">
    <property type="entry name" value="EIF-4B_pln"/>
</dbReference>
<accession>A0ABP0TYF1</accession>
<dbReference type="PANTHER" id="PTHR32091">
    <property type="entry name" value="EUKARYOTIC TRANSLATION INITIATION FACTOR 4B"/>
    <property type="match status" value="1"/>
</dbReference>
<keyword evidence="3" id="KW-1185">Reference proteome</keyword>
<evidence type="ECO:0000313" key="3">
    <source>
        <dbReference type="Proteomes" id="UP001497512"/>
    </source>
</evidence>
<dbReference type="PANTHER" id="PTHR32091:SF20">
    <property type="entry name" value="EUKARYOTIC TRANSLATION INITIATION FACTOR 4B1"/>
    <property type="match status" value="1"/>
</dbReference>
<feature type="compositionally biased region" description="Basic and acidic residues" evidence="1">
    <location>
        <begin position="485"/>
        <end position="494"/>
    </location>
</feature>
<feature type="compositionally biased region" description="Basic and acidic residues" evidence="1">
    <location>
        <begin position="306"/>
        <end position="320"/>
    </location>
</feature>
<dbReference type="EMBL" id="OZ019908">
    <property type="protein sequence ID" value="CAK9207609.1"/>
    <property type="molecule type" value="Genomic_DNA"/>
</dbReference>
<organism evidence="2 3">
    <name type="scientific">Sphagnum troendelagicum</name>
    <dbReference type="NCBI Taxonomy" id="128251"/>
    <lineage>
        <taxon>Eukaryota</taxon>
        <taxon>Viridiplantae</taxon>
        <taxon>Streptophyta</taxon>
        <taxon>Embryophyta</taxon>
        <taxon>Bryophyta</taxon>
        <taxon>Sphagnophytina</taxon>
        <taxon>Sphagnopsida</taxon>
        <taxon>Sphagnales</taxon>
        <taxon>Sphagnaceae</taxon>
        <taxon>Sphagnum</taxon>
    </lineage>
</organism>
<feature type="compositionally biased region" description="Basic and acidic residues" evidence="1">
    <location>
        <begin position="454"/>
        <end position="463"/>
    </location>
</feature>
<name>A0ABP0TYF1_9BRYO</name>
<evidence type="ECO:0008006" key="4">
    <source>
        <dbReference type="Google" id="ProtNLM"/>
    </source>
</evidence>
<feature type="region of interest" description="Disordered" evidence="1">
    <location>
        <begin position="306"/>
        <end position="463"/>
    </location>
</feature>
<dbReference type="Pfam" id="PF06273">
    <property type="entry name" value="eIF-4B"/>
    <property type="match status" value="3"/>
</dbReference>
<feature type="compositionally biased region" description="Basic and acidic residues" evidence="1">
    <location>
        <begin position="121"/>
        <end position="134"/>
    </location>
</feature>
<sequence length="501" mass="54526">MAKPWSGAGAWAAEAEWADAQAKEREAFKGVGGQDAFAFPSLGDAATAKPKKKKGQTFSLSEITVGKYVGPGGKTRGVTDTAKLTTEEMMMLPTGPRNRSEDEHAEVGGLGGGFRDYGGNRGDRGDREERRDRGGFAGGFAGERDREGGGGFGRDRERDDGPSRADEDDKWGASKKFVPSQGVERGGDRGGGYEEDRRSGRVSDRDLPSRADEVDNWGSSKKFVPSAPACADGYADRRISGRFEERRLSGGYDDAPVGGPSRADEVDNWGKGKKFVATAAPTHRGSRFEIAFKDAGAEADRWARREPVREVEPRVSERPRLKLQPRTVPVDTFSPPSAPLASETNGEKVLHPVLDDTLTEEQHQSTQTPKPRPNPFGQARPREEVLAEKGQDWRKIDASLETHRESFRRPGSRPSSSHSSRGGGGVSSKPRTPEIGLESVANPRPRPNPFGEATPREVLLEQKGKDWRILDVDLERHIAQGSVKSDSEPEEKSIVMEGNSA</sequence>
<feature type="compositionally biased region" description="Gly residues" evidence="1">
    <location>
        <begin position="108"/>
        <end position="120"/>
    </location>
</feature>
<dbReference type="Proteomes" id="UP001497512">
    <property type="component" value="Chromosome 16"/>
</dbReference>
<evidence type="ECO:0000256" key="1">
    <source>
        <dbReference type="SAM" id="MobiDB-lite"/>
    </source>
</evidence>
<feature type="compositionally biased region" description="Basic and acidic residues" evidence="1">
    <location>
        <begin position="345"/>
        <end position="354"/>
    </location>
</feature>
<feature type="compositionally biased region" description="Basic and acidic residues" evidence="1">
    <location>
        <begin position="380"/>
        <end position="408"/>
    </location>
</feature>
<feature type="compositionally biased region" description="Basic and acidic residues" evidence="1">
    <location>
        <begin position="142"/>
        <end position="172"/>
    </location>
</feature>
<proteinExistence type="predicted"/>
<feature type="region of interest" description="Disordered" evidence="1">
    <location>
        <begin position="480"/>
        <end position="501"/>
    </location>
</feature>
<evidence type="ECO:0000313" key="2">
    <source>
        <dbReference type="EMBL" id="CAK9207609.1"/>
    </source>
</evidence>
<reference evidence="2" key="1">
    <citation type="submission" date="2024-02" db="EMBL/GenBank/DDBJ databases">
        <authorList>
            <consortium name="ELIXIR-Norway"/>
            <consortium name="Elixir Norway"/>
        </authorList>
    </citation>
    <scope>NUCLEOTIDE SEQUENCE</scope>
</reference>
<feature type="region of interest" description="Disordered" evidence="1">
    <location>
        <begin position="66"/>
        <end position="220"/>
    </location>
</feature>